<feature type="domain" description="S5 DRBM" evidence="10">
    <location>
        <begin position="22"/>
        <end position="85"/>
    </location>
</feature>
<comment type="subunit">
    <text evidence="7">Part of the 30S ribosomal subunit. Contacts proteins S4 and S8.</text>
</comment>
<evidence type="ECO:0000313" key="11">
    <source>
        <dbReference type="EMBL" id="ALM12728.1"/>
    </source>
</evidence>
<dbReference type="PANTHER" id="PTHR48277">
    <property type="entry name" value="MITOCHONDRIAL RIBOSOMAL PROTEIN S5"/>
    <property type="match status" value="1"/>
</dbReference>
<dbReference type="GO" id="GO:0006412">
    <property type="term" value="P:translation"/>
    <property type="evidence" value="ECO:0007669"/>
    <property type="project" value="UniProtKB-UniRule"/>
</dbReference>
<dbReference type="SUPFAM" id="SSF54768">
    <property type="entry name" value="dsRNA-binding domain-like"/>
    <property type="match status" value="1"/>
</dbReference>
<feature type="compositionally biased region" description="Basic and acidic residues" evidence="9">
    <location>
        <begin position="1"/>
        <end position="20"/>
    </location>
</feature>
<comment type="function">
    <text evidence="7">Located at the back of the 30S subunit body where it stabilizes the conformation of the head with respect to the body.</text>
</comment>
<feature type="region of interest" description="Disordered" evidence="9">
    <location>
        <begin position="162"/>
        <end position="193"/>
    </location>
</feature>
<dbReference type="Gene3D" id="3.30.160.20">
    <property type="match status" value="1"/>
</dbReference>
<keyword evidence="2 7" id="KW-0699">rRNA-binding</keyword>
<evidence type="ECO:0000256" key="6">
    <source>
        <dbReference type="ARBA" id="ARBA00035255"/>
    </source>
</evidence>
<accession>A0A0S1SJC2</accession>
<evidence type="ECO:0000313" key="12">
    <source>
        <dbReference type="Proteomes" id="UP000069135"/>
    </source>
</evidence>
<dbReference type="InterPro" id="IPR020568">
    <property type="entry name" value="Ribosomal_Su5_D2-typ_SF"/>
</dbReference>
<protein>
    <recommendedName>
        <fullName evidence="6 7">Small ribosomal subunit protein uS5</fullName>
    </recommendedName>
</protein>
<evidence type="ECO:0000256" key="1">
    <source>
        <dbReference type="ARBA" id="ARBA00008945"/>
    </source>
</evidence>
<accession>A0A0S1SUP1</accession>
<keyword evidence="4 7" id="KW-0689">Ribosomal protein</keyword>
<keyword evidence="3 7" id="KW-0694">RNA-binding</keyword>
<evidence type="ECO:0000256" key="8">
    <source>
        <dbReference type="RuleBase" id="RU003823"/>
    </source>
</evidence>
<comment type="similarity">
    <text evidence="1 7 8">Belongs to the universal ribosomal protein uS5 family.</text>
</comment>
<dbReference type="AlphaFoldDB" id="A0A0S1SKV2"/>
<evidence type="ECO:0000256" key="2">
    <source>
        <dbReference type="ARBA" id="ARBA00022730"/>
    </source>
</evidence>
<evidence type="ECO:0000256" key="4">
    <source>
        <dbReference type="ARBA" id="ARBA00022980"/>
    </source>
</evidence>
<organism evidence="11 12">
    <name type="scientific">Candidatus Peribacter riflensis</name>
    <dbReference type="NCBI Taxonomy" id="1735162"/>
    <lineage>
        <taxon>Bacteria</taxon>
        <taxon>Candidatus Peregrinibacteriota</taxon>
        <taxon>Candidatus Peribacteria</taxon>
        <taxon>Candidatus Peribacterales</taxon>
        <taxon>Candidatus Peribacteraceae</taxon>
        <taxon>Candidatus Peribacter</taxon>
    </lineage>
</organism>
<dbReference type="InterPro" id="IPR000851">
    <property type="entry name" value="Ribosomal_uS5"/>
</dbReference>
<dbReference type="PROSITE" id="PS00585">
    <property type="entry name" value="RIBOSOMAL_S5"/>
    <property type="match status" value="1"/>
</dbReference>
<evidence type="ECO:0000256" key="5">
    <source>
        <dbReference type="ARBA" id="ARBA00023274"/>
    </source>
</evidence>
<dbReference type="PANTHER" id="PTHR48277:SF1">
    <property type="entry name" value="MITOCHONDRIAL RIBOSOMAL PROTEIN S5"/>
    <property type="match status" value="1"/>
</dbReference>
<accession>A0A0S1SKV2</accession>
<keyword evidence="5 7" id="KW-0687">Ribonucleoprotein</keyword>
<proteinExistence type="inferred from homology"/>
<dbReference type="GO" id="GO:0003735">
    <property type="term" value="F:structural constituent of ribosome"/>
    <property type="evidence" value="ECO:0007669"/>
    <property type="project" value="UniProtKB-UniRule"/>
</dbReference>
<feature type="compositionally biased region" description="Basic and acidic residues" evidence="9">
    <location>
        <begin position="169"/>
        <end position="193"/>
    </location>
</feature>
<dbReference type="PATRIC" id="fig|1735161.3.peg.23"/>
<dbReference type="InterPro" id="IPR013810">
    <property type="entry name" value="Ribosomal_uS5_N"/>
</dbReference>
<dbReference type="Proteomes" id="UP000069135">
    <property type="component" value="Chromosome"/>
</dbReference>
<dbReference type="InterPro" id="IPR018192">
    <property type="entry name" value="Ribosomal_uS5_N_CS"/>
</dbReference>
<dbReference type="Pfam" id="PF00333">
    <property type="entry name" value="Ribosomal_S5"/>
    <property type="match status" value="1"/>
</dbReference>
<dbReference type="Pfam" id="PF03719">
    <property type="entry name" value="Ribosomal_S5_C"/>
    <property type="match status" value="1"/>
</dbReference>
<dbReference type="GO" id="GO:0019843">
    <property type="term" value="F:rRNA binding"/>
    <property type="evidence" value="ECO:0007669"/>
    <property type="project" value="UniProtKB-UniRule"/>
</dbReference>
<evidence type="ECO:0000256" key="9">
    <source>
        <dbReference type="SAM" id="MobiDB-lite"/>
    </source>
</evidence>
<evidence type="ECO:0000256" key="3">
    <source>
        <dbReference type="ARBA" id="ARBA00022884"/>
    </source>
</evidence>
<dbReference type="GO" id="GO:0005737">
    <property type="term" value="C:cytoplasm"/>
    <property type="evidence" value="ECO:0007669"/>
    <property type="project" value="UniProtKB-ARBA"/>
</dbReference>
<dbReference type="Gene3D" id="3.30.230.10">
    <property type="match status" value="1"/>
</dbReference>
<dbReference type="KEGG" id="prf:PeribacterA2_0023"/>
<feature type="region of interest" description="Disordered" evidence="9">
    <location>
        <begin position="1"/>
        <end position="21"/>
    </location>
</feature>
<comment type="function">
    <text evidence="7">With S4 and S12 plays an important role in translational accuracy.</text>
</comment>
<comment type="domain">
    <text evidence="7">The N-terminal domain interacts with the head of the 30S subunit; the C-terminal domain interacts with the body and contacts protein S4. The interaction surface between S4 and S5 is involved in control of translational fidelity.</text>
</comment>
<dbReference type="InterPro" id="IPR005712">
    <property type="entry name" value="Ribosomal_uS5_bac-type"/>
</dbReference>
<dbReference type="NCBIfam" id="TIGR01021">
    <property type="entry name" value="rpsE_bact"/>
    <property type="match status" value="1"/>
</dbReference>
<sequence>MAKSSRPDRKKGDRRPRTPSEFDEVTLSVDRVTRVVAGGRRMRFRAIVVVGNKKGKVGLGTGKAAEVQAAVKKAVVAAKRHMIRIPLYEGSIPHAVNVKFKAAKIRLLPASKGTGIIAGGAVRVIMEQVGVQDVLSKRFGSSNKLVNAQAVMKALGKLKWKGGMPSEDAPEKKPLKETEGARQDAEALEGERLGITEVSKKDVIQ</sequence>
<name>A0A0S1SKV2_9BACT</name>
<reference evidence="12" key="1">
    <citation type="submission" date="2015-10" db="EMBL/GenBank/DDBJ databases">
        <title>Analysis of five complete genome sequences for members of the class Peribacteria in the recently recognized Peregrinibacteria bacterial phylum.</title>
        <authorList>
            <person name="Anantharaman K."/>
            <person name="Brown C.T."/>
            <person name="Burstein D."/>
            <person name="Castelle C.J."/>
            <person name="Probst A.J."/>
            <person name="Thomas B.C."/>
            <person name="Williams K.H."/>
            <person name="Banfield J.F."/>
        </authorList>
    </citation>
    <scope>NUCLEOTIDE SEQUENCE [LARGE SCALE GENOMIC DNA]</scope>
</reference>
<dbReference type="STRING" id="1735162.PeribacterB2_0023"/>
<dbReference type="SUPFAM" id="SSF54211">
    <property type="entry name" value="Ribosomal protein S5 domain 2-like"/>
    <property type="match status" value="1"/>
</dbReference>
<evidence type="ECO:0000259" key="10">
    <source>
        <dbReference type="PROSITE" id="PS50881"/>
    </source>
</evidence>
<dbReference type="HAMAP" id="MF_01307_B">
    <property type="entry name" value="Ribosomal_uS5_B"/>
    <property type="match status" value="1"/>
</dbReference>
<accession>A0A0S1SGU2</accession>
<dbReference type="EMBL" id="CP013065">
    <property type="protein sequence ID" value="ALM12728.1"/>
    <property type="molecule type" value="Genomic_DNA"/>
</dbReference>
<dbReference type="FunFam" id="3.30.230.10:FF:000002">
    <property type="entry name" value="30S ribosomal protein S5"/>
    <property type="match status" value="1"/>
</dbReference>
<dbReference type="GO" id="GO:0015935">
    <property type="term" value="C:small ribosomal subunit"/>
    <property type="evidence" value="ECO:0007669"/>
    <property type="project" value="InterPro"/>
</dbReference>
<dbReference type="InterPro" id="IPR014721">
    <property type="entry name" value="Ribsml_uS5_D2-typ_fold_subgr"/>
</dbReference>
<accession>A0A0S1SQE2</accession>
<dbReference type="InterPro" id="IPR005324">
    <property type="entry name" value="Ribosomal_uS5_C"/>
</dbReference>
<reference evidence="11 12" key="2">
    <citation type="journal article" date="2016" name="PeerJ">
        <title>Analysis of five complete genome sequences for members of the class Peribacteria in the recently recognized Peregrinibacteria bacterial phylum.</title>
        <authorList>
            <person name="Anantharaman K."/>
            <person name="Brown C.T."/>
            <person name="Burstein D."/>
            <person name="Castelle C.J."/>
            <person name="Probst A.J."/>
            <person name="Thomas B.C."/>
            <person name="Williams K.H."/>
            <person name="Banfield J.F."/>
        </authorList>
    </citation>
    <scope>NUCLEOTIDE SEQUENCE [LARGE SCALE GENOMIC DNA]</scope>
    <source>
        <strain evidence="11">RIFOXYD1_FULL_PER-ii_59_16</strain>
    </source>
</reference>
<evidence type="ECO:0000256" key="7">
    <source>
        <dbReference type="HAMAP-Rule" id="MF_01307"/>
    </source>
</evidence>
<dbReference type="PROSITE" id="PS50881">
    <property type="entry name" value="S5_DSRBD"/>
    <property type="match status" value="1"/>
</dbReference>
<gene>
    <name evidence="7" type="primary">rpsE</name>
    <name evidence="11" type="ORF">PeribacterD1_0023</name>
</gene>